<dbReference type="RefSeq" id="WP_180701527.1">
    <property type="nucleotide sequence ID" value="NZ_LN555523.1"/>
</dbReference>
<feature type="chain" id="PRO_5012888935" evidence="2">
    <location>
        <begin position="28"/>
        <end position="415"/>
    </location>
</feature>
<protein>
    <submittedName>
        <fullName evidence="4">SH3 domain-containing protein</fullName>
    </submittedName>
</protein>
<evidence type="ECO:0000256" key="1">
    <source>
        <dbReference type="SAM" id="MobiDB-lite"/>
    </source>
</evidence>
<gene>
    <name evidence="4" type="ORF">CRIB_1357</name>
</gene>
<feature type="compositionally biased region" description="Basic and acidic residues" evidence="1">
    <location>
        <begin position="352"/>
        <end position="363"/>
    </location>
</feature>
<dbReference type="PROSITE" id="PS51781">
    <property type="entry name" value="SH3B"/>
    <property type="match status" value="3"/>
</dbReference>
<dbReference type="PANTHER" id="PTHR34408">
    <property type="entry name" value="FAMILY PROTEIN, PUTATIVE-RELATED"/>
    <property type="match status" value="1"/>
</dbReference>
<dbReference type="PANTHER" id="PTHR34408:SF1">
    <property type="entry name" value="GLYCOSYL HYDROLASE FAMILY 19 DOMAIN-CONTAINING PROTEIN HI_1415"/>
    <property type="match status" value="1"/>
</dbReference>
<name>A0A1V1I169_9FIRM</name>
<dbReference type="InterPro" id="IPR052354">
    <property type="entry name" value="Cell_Wall_Dynamics_Protein"/>
</dbReference>
<keyword evidence="2" id="KW-0732">Signal</keyword>
<dbReference type="InterPro" id="IPR003646">
    <property type="entry name" value="SH3-like_bac-type"/>
</dbReference>
<feature type="region of interest" description="Disordered" evidence="1">
    <location>
        <begin position="347"/>
        <end position="369"/>
    </location>
</feature>
<reference evidence="4 5" key="1">
    <citation type="submission" date="2014-04" db="EMBL/GenBank/DDBJ databases">
        <authorList>
            <person name="Hornung B.V."/>
        </authorList>
    </citation>
    <scope>NUCLEOTIDE SEQUENCE [LARGE SCALE GENOMIC DNA]</scope>
    <source>
        <strain evidence="4 5">CRIB</strain>
    </source>
</reference>
<evidence type="ECO:0000313" key="5">
    <source>
        <dbReference type="Proteomes" id="UP000245622"/>
    </source>
</evidence>
<dbReference type="SMART" id="SM00287">
    <property type="entry name" value="SH3b"/>
    <property type="match status" value="3"/>
</dbReference>
<evidence type="ECO:0000313" key="4">
    <source>
        <dbReference type="EMBL" id="CED93966.1"/>
    </source>
</evidence>
<dbReference type="AlphaFoldDB" id="A0A1V1I169"/>
<sequence>MKLLKRNILAITLASMHIMGSGYNVNALETKTKSNNIVRTITYMEVTGNSVNVRTGPSTSYTSIMKLNKGDKVEYISSSGNWSKVRYNEKEGYISNTYIKSVSTTSTSTDIRQITGNSVNFRKGPGTNYSVIRSFQKGTKVEFISKENDWVKVNYNGTVGYVFSKYVSDKTNTDDNTHITKYVTGNSVNVRTGPSTSYTSIMKLNKGDKVEYISSSGNWSKIMYNGKTGYMSSQYLSTTNPIENTKPETQGEVLFPDWFKEGKNILVRDDYASNLNNAFTVEDYNTGKKFKLIRTGGTNHADVEPLTAVDTATMKSIWGGFSWTRRPVLVHVNGKVYGASMTGMPHSGLDSEPAREYTSKNRSDNYGPGINYDSVKNNGADGHVDIHFLNSKTHSSNKLDTAHQNNIQMLMNKFK</sequence>
<evidence type="ECO:0000259" key="3">
    <source>
        <dbReference type="PROSITE" id="PS51781"/>
    </source>
</evidence>
<dbReference type="Pfam" id="PF08239">
    <property type="entry name" value="SH3_3"/>
    <property type="match status" value="3"/>
</dbReference>
<feature type="domain" description="SH3b" evidence="3">
    <location>
        <begin position="103"/>
        <end position="171"/>
    </location>
</feature>
<evidence type="ECO:0000256" key="2">
    <source>
        <dbReference type="SAM" id="SignalP"/>
    </source>
</evidence>
<feature type="domain" description="SH3b" evidence="3">
    <location>
        <begin position="41"/>
        <end position="102"/>
    </location>
</feature>
<proteinExistence type="predicted"/>
<dbReference type="SUPFAM" id="SSF50044">
    <property type="entry name" value="SH3-domain"/>
    <property type="match status" value="2"/>
</dbReference>
<dbReference type="InterPro" id="IPR036028">
    <property type="entry name" value="SH3-like_dom_sf"/>
</dbReference>
<dbReference type="GeneID" id="82205394"/>
<feature type="domain" description="SH3b" evidence="3">
    <location>
        <begin position="178"/>
        <end position="240"/>
    </location>
</feature>
<dbReference type="EMBL" id="LN555523">
    <property type="protein sequence ID" value="CED93966.1"/>
    <property type="molecule type" value="Genomic_DNA"/>
</dbReference>
<feature type="signal peptide" evidence="2">
    <location>
        <begin position="1"/>
        <end position="27"/>
    </location>
</feature>
<dbReference type="Gene3D" id="2.30.30.40">
    <property type="entry name" value="SH3 Domains"/>
    <property type="match status" value="3"/>
</dbReference>
<accession>A0A1V1I169</accession>
<dbReference type="Proteomes" id="UP000245622">
    <property type="component" value="Chromosome 1"/>
</dbReference>
<dbReference type="KEGG" id="ril:CRIB_1357"/>
<organism evidence="4 5">
    <name type="scientific">Romboutsia ilealis</name>
    <dbReference type="NCBI Taxonomy" id="1115758"/>
    <lineage>
        <taxon>Bacteria</taxon>
        <taxon>Bacillati</taxon>
        <taxon>Bacillota</taxon>
        <taxon>Clostridia</taxon>
        <taxon>Peptostreptococcales</taxon>
        <taxon>Peptostreptococcaceae</taxon>
        <taxon>Romboutsia</taxon>
    </lineage>
</organism>
<keyword evidence="5" id="KW-1185">Reference proteome</keyword>